<evidence type="ECO:0000256" key="5">
    <source>
        <dbReference type="ARBA" id="ARBA00023163"/>
    </source>
</evidence>
<dbReference type="PANTHER" id="PTHR46469:SF1">
    <property type="entry name" value="TRANSCRIPTION INITIATION FACTOR TFIID SUBUNIT 8"/>
    <property type="match status" value="1"/>
</dbReference>
<gene>
    <name evidence="10" type="ORF">A9F13_08g00132</name>
</gene>
<keyword evidence="7" id="KW-0175">Coiled coil</keyword>
<evidence type="ECO:0000256" key="7">
    <source>
        <dbReference type="SAM" id="Coils"/>
    </source>
</evidence>
<feature type="compositionally biased region" description="Acidic residues" evidence="8">
    <location>
        <begin position="482"/>
        <end position="499"/>
    </location>
</feature>
<feature type="coiled-coil region" evidence="7">
    <location>
        <begin position="441"/>
        <end position="468"/>
    </location>
</feature>
<dbReference type="AlphaFoldDB" id="A0AA91T1T5"/>
<dbReference type="InterPro" id="IPR037818">
    <property type="entry name" value="TAF8"/>
</dbReference>
<keyword evidence="5" id="KW-0804">Transcription</keyword>
<accession>A0AA91T1T5</accession>
<evidence type="ECO:0000259" key="9">
    <source>
        <dbReference type="Pfam" id="PF10406"/>
    </source>
</evidence>
<dbReference type="PANTHER" id="PTHR46469">
    <property type="entry name" value="TRANSCRIPTION INITIATION FACTOR TFIID SUBUNIT 8"/>
    <property type="match status" value="1"/>
</dbReference>
<feature type="compositionally biased region" description="Acidic residues" evidence="8">
    <location>
        <begin position="583"/>
        <end position="593"/>
    </location>
</feature>
<comment type="caution">
    <text evidence="10">The sequence shown here is derived from an EMBL/GenBank/DDBJ whole genome shotgun (WGS) entry which is preliminary data.</text>
</comment>
<evidence type="ECO:0000313" key="10">
    <source>
        <dbReference type="EMBL" id="OVF08330.1"/>
    </source>
</evidence>
<dbReference type="EMBL" id="LYUB02000008">
    <property type="protein sequence ID" value="OVF08330.1"/>
    <property type="molecule type" value="Genomic_DNA"/>
</dbReference>
<dbReference type="GO" id="GO:0005669">
    <property type="term" value="C:transcription factor TFIID complex"/>
    <property type="evidence" value="ECO:0007669"/>
    <property type="project" value="InterPro"/>
</dbReference>
<sequence length="593" mass="67661">MESDKPNIAHRTRNASRKDTVEKPAPKPEKRRRKPDYIPPLSRRLGPYANLVKPPVSSLEVSGPIDLAFKKITGLLVKNTAPDFSSEFLCGVSNLASEYMCHLFTSLHELTEVQRHSRPGVADLQMCLDQHYLTPTDLYQQYERTLQFPKELRPTIAMLKAQVEKSQSEFYAENYTLDKDDPSLVFHANEQYEIAALVPRQSKKRNYIPDYLPDLPPDYTYQDTGHYMSTLTDLKQIKLKLVEESRLNEASLYKLIDNENPLRDIDKDISMSSYSDLESDDDGIMSDVGARSISDVESPAEVTDKPEQRSEEKLDERSQEKKEEKAENISEKKAEKSEENIEAKQNEPQEALSLDTPQPVVHKDKKFDFVGYAQKCRLATERKAKELELRRQKRQKDIFLRAEKSFSCYAEGPPSLSEREYFKKVLDGGFKKVIRATRIAERKKKEKIAELLARKAQAEQELEKDNAFEFGFAFNHASNLSDSEEEDMPIEFDFGDEKDEVISEKPSPGQLAGKAPPNNRSDNNVQDDEERGDIHETAESNHTDDVDDMSKKMNDELDSVLNAAEESTAGMHSNWQMALGADADSDEDELEDL</sequence>
<feature type="compositionally biased region" description="Basic and acidic residues" evidence="8">
    <location>
        <begin position="532"/>
        <end position="555"/>
    </location>
</feature>
<keyword evidence="4" id="KW-0805">Transcription regulation</keyword>
<evidence type="ECO:0000256" key="4">
    <source>
        <dbReference type="ARBA" id="ARBA00023015"/>
    </source>
</evidence>
<dbReference type="Pfam" id="PF10406">
    <property type="entry name" value="TAF8_C"/>
    <property type="match status" value="1"/>
</dbReference>
<dbReference type="Proteomes" id="UP000195602">
    <property type="component" value="Unassembled WGS sequence"/>
</dbReference>
<feature type="compositionally biased region" description="Basic and acidic residues" evidence="8">
    <location>
        <begin position="302"/>
        <end position="347"/>
    </location>
</feature>
<protein>
    <recommendedName>
        <fullName evidence="3">Transcription initiation factor TFIID subunit 8</fullName>
    </recommendedName>
</protein>
<comment type="subcellular location">
    <subcellularLocation>
        <location evidence="1">Nucleus</location>
    </subcellularLocation>
</comment>
<proteinExistence type="inferred from homology"/>
<organism evidence="10 11">
    <name type="scientific">Clavispora lusitaniae</name>
    <name type="common">Candida lusitaniae</name>
    <dbReference type="NCBI Taxonomy" id="36911"/>
    <lineage>
        <taxon>Eukaryota</taxon>
        <taxon>Fungi</taxon>
        <taxon>Dikarya</taxon>
        <taxon>Ascomycota</taxon>
        <taxon>Saccharomycotina</taxon>
        <taxon>Pichiomycetes</taxon>
        <taxon>Metschnikowiaceae</taxon>
        <taxon>Clavispora</taxon>
    </lineage>
</organism>
<comment type="similarity">
    <text evidence="2">Belongs to the TAF8 family.</text>
</comment>
<dbReference type="CDD" id="cd08049">
    <property type="entry name" value="TAF8"/>
    <property type="match status" value="1"/>
</dbReference>
<dbReference type="GO" id="GO:0006367">
    <property type="term" value="P:transcription initiation at RNA polymerase II promoter"/>
    <property type="evidence" value="ECO:0007669"/>
    <property type="project" value="TreeGrafter"/>
</dbReference>
<feature type="region of interest" description="Disordered" evidence="8">
    <location>
        <begin position="1"/>
        <end position="41"/>
    </location>
</feature>
<name>A0AA91T1T5_CLALS</name>
<evidence type="ECO:0000256" key="2">
    <source>
        <dbReference type="ARBA" id="ARBA00008767"/>
    </source>
</evidence>
<dbReference type="KEGG" id="clus:A9F13_08g00132"/>
<evidence type="ECO:0000256" key="8">
    <source>
        <dbReference type="SAM" id="MobiDB-lite"/>
    </source>
</evidence>
<reference evidence="10 11" key="1">
    <citation type="submission" date="2017-04" db="EMBL/GenBank/DDBJ databases">
        <title>Draft genome of the yeast Clavispora lusitaniae type strain CBS 6936.</title>
        <authorList>
            <person name="Durrens P."/>
            <person name="Klopp C."/>
            <person name="Biteau N."/>
            <person name="Fitton-Ouhabi V."/>
            <person name="Dementhon K."/>
            <person name="Accoceberry I."/>
            <person name="Sherman D.J."/>
            <person name="Noel T."/>
        </authorList>
    </citation>
    <scope>NUCLEOTIDE SEQUENCE [LARGE SCALE GENOMIC DNA]</scope>
    <source>
        <strain evidence="10 11">CBS 6936</strain>
    </source>
</reference>
<evidence type="ECO:0000256" key="1">
    <source>
        <dbReference type="ARBA" id="ARBA00004123"/>
    </source>
</evidence>
<evidence type="ECO:0000313" key="11">
    <source>
        <dbReference type="Proteomes" id="UP000195602"/>
    </source>
</evidence>
<evidence type="ECO:0000256" key="6">
    <source>
        <dbReference type="ARBA" id="ARBA00023242"/>
    </source>
</evidence>
<feature type="region of interest" description="Disordered" evidence="8">
    <location>
        <begin position="478"/>
        <end position="593"/>
    </location>
</feature>
<feature type="domain" description="Transcription factor TFIID subunit 8 C-terminal" evidence="9">
    <location>
        <begin position="207"/>
        <end position="255"/>
    </location>
</feature>
<keyword evidence="6" id="KW-0539">Nucleus</keyword>
<feature type="region of interest" description="Disordered" evidence="8">
    <location>
        <begin position="273"/>
        <end position="359"/>
    </location>
</feature>
<evidence type="ECO:0000256" key="3">
    <source>
        <dbReference type="ARBA" id="ARBA00017307"/>
    </source>
</evidence>
<dbReference type="InterPro" id="IPR019473">
    <property type="entry name" value="TFIID_su8_C"/>
</dbReference>
<feature type="compositionally biased region" description="Basic and acidic residues" evidence="8">
    <location>
        <begin position="16"/>
        <end position="28"/>
    </location>
</feature>